<dbReference type="PANTHER" id="PTHR36985">
    <property type="entry name" value="TRANSLOCATION AND ASSEMBLY MODULE SUBUNIT TAMB"/>
    <property type="match status" value="1"/>
</dbReference>
<evidence type="ECO:0000259" key="5">
    <source>
        <dbReference type="Pfam" id="PF04357"/>
    </source>
</evidence>
<dbReference type="Pfam" id="PF04357">
    <property type="entry name" value="TamB"/>
    <property type="match status" value="1"/>
</dbReference>
<dbReference type="InterPro" id="IPR007452">
    <property type="entry name" value="TamB_C"/>
</dbReference>
<evidence type="ECO:0000313" key="7">
    <source>
        <dbReference type="Proteomes" id="UP001162734"/>
    </source>
</evidence>
<organism evidence="6 7">
    <name type="scientific">Anaeromyxobacter paludicola</name>
    <dbReference type="NCBI Taxonomy" id="2918171"/>
    <lineage>
        <taxon>Bacteria</taxon>
        <taxon>Pseudomonadati</taxon>
        <taxon>Myxococcota</taxon>
        <taxon>Myxococcia</taxon>
        <taxon>Myxococcales</taxon>
        <taxon>Cystobacterineae</taxon>
        <taxon>Anaeromyxobacteraceae</taxon>
        <taxon>Anaeromyxobacter</taxon>
    </lineage>
</organism>
<dbReference type="Proteomes" id="UP001162734">
    <property type="component" value="Chromosome"/>
</dbReference>
<feature type="domain" description="Translocation and assembly module TamB C-terminal" evidence="5">
    <location>
        <begin position="958"/>
        <end position="1313"/>
    </location>
</feature>
<evidence type="ECO:0000313" key="6">
    <source>
        <dbReference type="EMBL" id="BDG09016.1"/>
    </source>
</evidence>
<comment type="subcellular location">
    <subcellularLocation>
        <location evidence="1">Membrane</location>
        <topology evidence="1">Single-pass membrane protein</topology>
    </subcellularLocation>
</comment>
<sequence>MKRKLAIAFLTGVLGVAAAALLALRSPLVGRRVCALAEARAGAALGLPLAIDSCQLDPLRLEARLDGVRLGAPEAPVFTAERLRIRLAALQPIGGRLHLAEVEVLAPRLRATVPASSGGGAPAACPPPALSKVDVRALRIERGALELSLPGGARISAGRIDLATGRERLADELRTLAGRTPRARVQLDARALAYEDGPRQVRLDAVRVASELALDLSSARILDARAEGPGLSGSVTGSIEDLCRPRLDLQAQLSGSLPTLLGAAGASPPGAAGRLDLSARARGPLARLEARGEVALAGARLDGWEPGDARASFRLAGREVKVERLEIPLATGGRVSASGKVTLGAQVGLEAEADLDRVELAEVLQRLQVPGAWVMARVGGKLRVRGTASPLALTGDGGLDVSEFRVLDHSWSRYRPGEPTVLDLSRARVDAPLRIDRDGVHIDGGRLRSGQAALDVSAVLHFEDARGFRIGVAGPIDLGLLRHVASVPLDGHGPIQATLAAAPYGNPRVSGRAHLSRFRILDLALGEVDGRVEYQGFVLRAEEVSGRVGETRYGGGLALDLGATPVAIRDARFAAHGRVRDLLEAAEGWQPGARRLGELLDAELEGEGSFSGPAAALDATFSARLGRGALAGRPFEGGLLAGRVERAERVVLQRAELRQAGGGAVRGEATLGLLAPYPVEVALSAAGLRLDDLGLPDAFAGTVRGEGTLRGPRDALRGRFALAGERVAIGPVAVGATQLEGTVAGRDVAFSASAEGARLAGTARLEGGLPYQARGTLDLPDAARRVPALAQKGVKVRLQAEAEARGELSDLPASRASVRFGTVAVSLGELRLENDAPATLTLERGGLAVDALSLKGQSTRLALSGSLAASGALSLEGQLALDLRLLAGAIPGVVSPRGQLSAEARVGGTLAEPSLVGAGSLRDGGFQLERVPVGFAGLAGELAFSQNRILLPAVTGTVNGGKAALSAEVELARLWPSRLRVHGALEDVPVRIPDWIPSQVSGDLDLEGSFEAVTLSGRLHVLRARYTENVDLEKRVLALRRRAAEAPRPFDRSGEWLHFDVGLLLDGDARVENDLLRGPVTGALTLTGTPSAFGLVGSLSMAEGSRATFRGNEFILSHAVMDFSDRSRLRAGLDAQGEAQVKEYRVFMSVTGPYESPRLQLTSTPALTQEDLITLLSLGYTARDAAAAGGVGGVATAAAAQALISASGLDAQVRRFLPRGRVLSDFGMRVTSAYSEATGQVEPRAELESRALEDRLWLRYQAPMSGGRGQRAQAEVRLGDHTSLQYQWDNETPDVVTEYGGDHGLDLKLRWEWQE</sequence>
<name>A0ABN6N9H7_9BACT</name>
<proteinExistence type="predicted"/>
<keyword evidence="3" id="KW-1133">Transmembrane helix</keyword>
<reference evidence="7" key="1">
    <citation type="journal article" date="2022" name="Int. J. Syst. Evol. Microbiol.">
        <title>Anaeromyxobacter oryzae sp. nov., Anaeromyxobacter diazotrophicus sp. nov. and Anaeromyxobacter paludicola sp. nov., isolated from paddy soils.</title>
        <authorList>
            <person name="Itoh H."/>
            <person name="Xu Z."/>
            <person name="Mise K."/>
            <person name="Masuda Y."/>
            <person name="Ushijima N."/>
            <person name="Hayakawa C."/>
            <person name="Shiratori Y."/>
            <person name="Senoo K."/>
        </authorList>
    </citation>
    <scope>NUCLEOTIDE SEQUENCE [LARGE SCALE GENOMIC DNA]</scope>
    <source>
        <strain evidence="7">Red630</strain>
    </source>
</reference>
<evidence type="ECO:0000256" key="1">
    <source>
        <dbReference type="ARBA" id="ARBA00004167"/>
    </source>
</evidence>
<accession>A0ABN6N9H7</accession>
<evidence type="ECO:0000256" key="3">
    <source>
        <dbReference type="ARBA" id="ARBA00022989"/>
    </source>
</evidence>
<dbReference type="RefSeq" id="WP_248340596.1">
    <property type="nucleotide sequence ID" value="NZ_AP025592.1"/>
</dbReference>
<protein>
    <recommendedName>
        <fullName evidence="5">Translocation and assembly module TamB C-terminal domain-containing protein</fullName>
    </recommendedName>
</protein>
<keyword evidence="2" id="KW-0812">Transmembrane</keyword>
<evidence type="ECO:0000256" key="2">
    <source>
        <dbReference type="ARBA" id="ARBA00022692"/>
    </source>
</evidence>
<evidence type="ECO:0000256" key="4">
    <source>
        <dbReference type="ARBA" id="ARBA00023136"/>
    </source>
</evidence>
<keyword evidence="7" id="KW-1185">Reference proteome</keyword>
<gene>
    <name evidence="6" type="ORF">AMPC_21290</name>
</gene>
<dbReference type="EMBL" id="AP025592">
    <property type="protein sequence ID" value="BDG09016.1"/>
    <property type="molecule type" value="Genomic_DNA"/>
</dbReference>
<keyword evidence="4" id="KW-0472">Membrane</keyword>
<dbReference type="PANTHER" id="PTHR36985:SF1">
    <property type="entry name" value="TRANSLOCATION AND ASSEMBLY MODULE SUBUNIT TAMB"/>
    <property type="match status" value="1"/>
</dbReference>